<dbReference type="GO" id="GO:0031267">
    <property type="term" value="F:small GTPase binding"/>
    <property type="evidence" value="ECO:0007669"/>
    <property type="project" value="TreeGrafter"/>
</dbReference>
<protein>
    <recommendedName>
        <fullName evidence="7">Pleckstrin homology domain containing, family G (with RhoGef domain) member 2</fullName>
    </recommendedName>
</protein>
<dbReference type="EMBL" id="AYCK01013717">
    <property type="status" value="NOT_ANNOTATED_CDS"/>
    <property type="molecule type" value="Genomic_DNA"/>
</dbReference>
<feature type="region of interest" description="Disordered" evidence="2">
    <location>
        <begin position="1965"/>
        <end position="1996"/>
    </location>
</feature>
<feature type="compositionally biased region" description="Acidic residues" evidence="2">
    <location>
        <begin position="1189"/>
        <end position="1208"/>
    </location>
</feature>
<dbReference type="CDD" id="cd13243">
    <property type="entry name" value="PH_PLEKHG1_G2_G3"/>
    <property type="match status" value="1"/>
</dbReference>
<reference evidence="6" key="1">
    <citation type="submission" date="2013-10" db="EMBL/GenBank/DDBJ databases">
        <authorList>
            <person name="Schartl M."/>
            <person name="Warren W."/>
        </authorList>
    </citation>
    <scope>NUCLEOTIDE SEQUENCE [LARGE SCALE GENOMIC DNA]</scope>
    <source>
        <strain evidence="6">female</strain>
    </source>
</reference>
<dbReference type="InterPro" id="IPR011993">
    <property type="entry name" value="PH-like_dom_sf"/>
</dbReference>
<feature type="region of interest" description="Disordered" evidence="2">
    <location>
        <begin position="514"/>
        <end position="537"/>
    </location>
</feature>
<feature type="region of interest" description="Disordered" evidence="2">
    <location>
        <begin position="612"/>
        <end position="964"/>
    </location>
</feature>
<dbReference type="EMBL" id="AYCK01013718">
    <property type="status" value="NOT_ANNOTATED_CDS"/>
    <property type="molecule type" value="Genomic_DNA"/>
</dbReference>
<dbReference type="GO" id="GO:0005829">
    <property type="term" value="C:cytosol"/>
    <property type="evidence" value="ECO:0007669"/>
    <property type="project" value="UniProtKB-ARBA"/>
</dbReference>
<dbReference type="Gene3D" id="1.20.900.10">
    <property type="entry name" value="Dbl homology (DH) domain"/>
    <property type="match status" value="1"/>
</dbReference>
<feature type="region of interest" description="Disordered" evidence="2">
    <location>
        <begin position="1662"/>
        <end position="1722"/>
    </location>
</feature>
<dbReference type="InterPro" id="IPR001849">
    <property type="entry name" value="PH_domain"/>
</dbReference>
<dbReference type="InterPro" id="IPR055251">
    <property type="entry name" value="SOS1_NGEF_PH"/>
</dbReference>
<feature type="compositionally biased region" description="Basic and acidic residues" evidence="2">
    <location>
        <begin position="945"/>
        <end position="957"/>
    </location>
</feature>
<feature type="compositionally biased region" description="Polar residues" evidence="2">
    <location>
        <begin position="1157"/>
        <end position="1186"/>
    </location>
</feature>
<feature type="compositionally biased region" description="Low complexity" evidence="2">
    <location>
        <begin position="1"/>
        <end position="15"/>
    </location>
</feature>
<dbReference type="Gene3D" id="2.30.29.30">
    <property type="entry name" value="Pleckstrin-homology domain (PH domain)/Phosphotyrosine-binding domain (PTB)"/>
    <property type="match status" value="1"/>
</dbReference>
<evidence type="ECO:0000256" key="1">
    <source>
        <dbReference type="ARBA" id="ARBA00022553"/>
    </source>
</evidence>
<name>A0A096LUQ3_POEFO</name>
<dbReference type="EMBL" id="AYCK01013719">
    <property type="status" value="NOT_ANNOTATED_CDS"/>
    <property type="molecule type" value="Genomic_DNA"/>
</dbReference>
<keyword evidence="1" id="KW-0597">Phosphoprotein</keyword>
<evidence type="ECO:0008006" key="7">
    <source>
        <dbReference type="Google" id="ProtNLM"/>
    </source>
</evidence>
<proteinExistence type="predicted"/>
<dbReference type="InterPro" id="IPR043324">
    <property type="entry name" value="PH_PLEKHG1_G2_G3"/>
</dbReference>
<feature type="compositionally biased region" description="Acidic residues" evidence="2">
    <location>
        <begin position="766"/>
        <end position="779"/>
    </location>
</feature>
<dbReference type="EMBL" id="AYCK01013714">
    <property type="status" value="NOT_ANNOTATED_CDS"/>
    <property type="molecule type" value="Genomic_DNA"/>
</dbReference>
<feature type="compositionally biased region" description="Basic and acidic residues" evidence="2">
    <location>
        <begin position="1059"/>
        <end position="1072"/>
    </location>
</feature>
<feature type="compositionally biased region" description="Low complexity" evidence="2">
    <location>
        <begin position="1444"/>
        <end position="1471"/>
    </location>
</feature>
<feature type="compositionally biased region" description="Basic and acidic residues" evidence="2">
    <location>
        <begin position="875"/>
        <end position="896"/>
    </location>
</feature>
<organism evidence="5 6">
    <name type="scientific">Poecilia formosa</name>
    <name type="common">Amazon molly</name>
    <name type="synonym">Limia formosa</name>
    <dbReference type="NCBI Taxonomy" id="48698"/>
    <lineage>
        <taxon>Eukaryota</taxon>
        <taxon>Metazoa</taxon>
        <taxon>Chordata</taxon>
        <taxon>Craniata</taxon>
        <taxon>Vertebrata</taxon>
        <taxon>Euteleostomi</taxon>
        <taxon>Actinopterygii</taxon>
        <taxon>Neopterygii</taxon>
        <taxon>Teleostei</taxon>
        <taxon>Neoteleostei</taxon>
        <taxon>Acanthomorphata</taxon>
        <taxon>Ovalentaria</taxon>
        <taxon>Atherinomorphae</taxon>
        <taxon>Cyprinodontiformes</taxon>
        <taxon>Poeciliidae</taxon>
        <taxon>Poeciliinae</taxon>
        <taxon>Poecilia</taxon>
    </lineage>
</organism>
<dbReference type="GeneTree" id="ENSGT00940000172731"/>
<feature type="compositionally biased region" description="Polar residues" evidence="2">
    <location>
        <begin position="695"/>
        <end position="715"/>
    </location>
</feature>
<evidence type="ECO:0000259" key="3">
    <source>
        <dbReference type="PROSITE" id="PS50003"/>
    </source>
</evidence>
<dbReference type="PROSITE" id="PS50010">
    <property type="entry name" value="DH_2"/>
    <property type="match status" value="1"/>
</dbReference>
<dbReference type="EMBL" id="AYCK01013716">
    <property type="status" value="NOT_ANNOTATED_CDS"/>
    <property type="molecule type" value="Genomic_DNA"/>
</dbReference>
<evidence type="ECO:0000259" key="4">
    <source>
        <dbReference type="PROSITE" id="PS50010"/>
    </source>
</evidence>
<dbReference type="InterPro" id="IPR000219">
    <property type="entry name" value="DH_dom"/>
</dbReference>
<feature type="compositionally biased region" description="Low complexity" evidence="2">
    <location>
        <begin position="1479"/>
        <end position="1505"/>
    </location>
</feature>
<dbReference type="SMART" id="SM00233">
    <property type="entry name" value="PH"/>
    <property type="match status" value="1"/>
</dbReference>
<dbReference type="InterPro" id="IPR035899">
    <property type="entry name" value="DBL_dom_sf"/>
</dbReference>
<feature type="compositionally biased region" description="Basic and acidic residues" evidence="2">
    <location>
        <begin position="1265"/>
        <end position="1276"/>
    </location>
</feature>
<feature type="domain" description="PH" evidence="3">
    <location>
        <begin position="318"/>
        <end position="416"/>
    </location>
</feature>
<dbReference type="PANTHER" id="PTHR45924">
    <property type="entry name" value="FI17866P1"/>
    <property type="match status" value="1"/>
</dbReference>
<evidence type="ECO:0000313" key="6">
    <source>
        <dbReference type="Proteomes" id="UP000028760"/>
    </source>
</evidence>
<feature type="domain" description="DH" evidence="4">
    <location>
        <begin position="115"/>
        <end position="294"/>
    </location>
</feature>
<feature type="region of interest" description="Disordered" evidence="2">
    <location>
        <begin position="1444"/>
        <end position="1551"/>
    </location>
</feature>
<feature type="compositionally biased region" description="Polar residues" evidence="2">
    <location>
        <begin position="928"/>
        <end position="943"/>
    </location>
</feature>
<feature type="region of interest" description="Disordered" evidence="2">
    <location>
        <begin position="1577"/>
        <end position="1619"/>
    </location>
</feature>
<feature type="compositionally biased region" description="Polar residues" evidence="2">
    <location>
        <begin position="1670"/>
        <end position="1679"/>
    </location>
</feature>
<feature type="compositionally biased region" description="Basic and acidic residues" evidence="2">
    <location>
        <begin position="749"/>
        <end position="760"/>
    </location>
</feature>
<dbReference type="Pfam" id="PF22697">
    <property type="entry name" value="SOS1_NGEF_PH"/>
    <property type="match status" value="1"/>
</dbReference>
<dbReference type="Ensembl" id="ENSPFOT00000029028.1">
    <property type="protein sequence ID" value="ENSPFOP00000022894.1"/>
    <property type="gene ID" value="ENSPFOG00000011081.2"/>
</dbReference>
<dbReference type="GO" id="GO:0030833">
    <property type="term" value="P:regulation of actin filament polymerization"/>
    <property type="evidence" value="ECO:0007669"/>
    <property type="project" value="TreeGrafter"/>
</dbReference>
<feature type="region of interest" description="Disordered" evidence="2">
    <location>
        <begin position="1143"/>
        <end position="1295"/>
    </location>
</feature>
<dbReference type="Proteomes" id="UP000028760">
    <property type="component" value="Unassembled WGS sequence"/>
</dbReference>
<feature type="compositionally biased region" description="Polar residues" evidence="2">
    <location>
        <begin position="1775"/>
        <end position="1793"/>
    </location>
</feature>
<dbReference type="PANTHER" id="PTHR45924:SF3">
    <property type="entry name" value="PLECKSTRIN HOMOLOGY DOMAIN-CONTAINING FAMILY G MEMBER 2"/>
    <property type="match status" value="1"/>
</dbReference>
<dbReference type="OMA" id="ICAYVTR"/>
<feature type="compositionally biased region" description="Low complexity" evidence="2">
    <location>
        <begin position="1981"/>
        <end position="1992"/>
    </location>
</feature>
<dbReference type="SUPFAM" id="SSF48065">
    <property type="entry name" value="DBL homology domain (DH-domain)"/>
    <property type="match status" value="1"/>
</dbReference>
<evidence type="ECO:0000313" key="5">
    <source>
        <dbReference type="Ensembl" id="ENSPFOP00000022894.1"/>
    </source>
</evidence>
<keyword evidence="6" id="KW-1185">Reference proteome</keyword>
<feature type="region of interest" description="Disordered" evidence="2">
    <location>
        <begin position="1"/>
        <end position="51"/>
    </location>
</feature>
<reference evidence="5" key="3">
    <citation type="submission" date="2025-09" db="UniProtKB">
        <authorList>
            <consortium name="Ensembl"/>
        </authorList>
    </citation>
    <scope>IDENTIFICATION</scope>
</reference>
<dbReference type="SMART" id="SM00325">
    <property type="entry name" value="RhoGEF"/>
    <property type="match status" value="1"/>
</dbReference>
<feature type="region of interest" description="Disordered" evidence="2">
    <location>
        <begin position="1903"/>
        <end position="1944"/>
    </location>
</feature>
<feature type="region of interest" description="Disordered" evidence="2">
    <location>
        <begin position="1762"/>
        <end position="1825"/>
    </location>
</feature>
<sequence>WSSGSSRTGSTGPSGAAAKRPSSVSSLSGIVGRMMSAGERGASSSSCTSVNTVCSDGERPVSLSLSSSLPYGAVPAYNASSSTPKRNGSDISLDLTPLVTPPTGAAGAAPRQLSRLDRVILEIVETEQTYVRDLKSIVEDYLGCIIDCGALPLKPEQVSSLFCNIEDIYEFNSKLLEDLERSPDAAAIAECFVERSEAFDIYTLYCMNYPNSVAVLRDCMKNGSLVRFFQERQATLNHSLPLETYLLKPVQRILKYHLLLQELSKHIDKSDPGYEVVEDAIVTMTAVAWYINDMKRKQEHAVRLQEIESLLLNWSGPDLSGFGDLVLEGSFKVQRVKKERAFFLFDKMLLIAKKRLEQFVYSTHIFCCNLQLVETLKDPLSFRVSDQTIPKQQHVVQTKNQEEKRLWVHYLKRLIVENHPASLPQKARQVLGDNFCQSPQFDQESLKKTCGSPRLDDLHGFHRGRRQSEPPELLLYTPEKSRKGLPLLLEGTLPYRRTRRQSAPAKDIEAAFRPGATRLKQTGSEGELCPADSLGSADSSSTLASSVINVGMDSLNVFLLAGLRAPPTLSITEEILEFINQSLSTTVRSSPPSSFGPSEVITCVYLVFQNQNQDPPSEVQSPADPTSPLPAVASSSEQRLLADPDQEGEDLNKSITNQDPADEGPDGSGEVAGVKGQQAAETGPGSHDEDEQTPEKPSSSDLQPSISAEENTDSLVETEPHSPGPVSHPIQPGTIQRYQAPKKGSTLTNKDKKIIEKIRSYYEAAAEAEEDEAEDEEEQREGATTRRRSSFSQIPSGLVKESVSRFTVSGHQVEPTLNVEATQESRSSSSSHPADVEEQLGSPEGEPESPDQPSPPRQNPDSEPRTFPEPEIQEEVCRGSPEEPEEGKSDAVKTTEEESLALPEHPEQKDEPQPSQAEPSRHRPEQEPGQTPKQGGTQSTWSRTKTRDPTNLRENLERFPSQSKVGRWSRHSKIVSANRALFEGMGSDVTGIGLFETNPVVDPVLMENSERILSKVQTLARMYSAKASTMKVPLLHKRVSTIRTQAWVSARLSGLSTQNRDKSPSEQEKESEAQTGSETKTETHACNRPIQNQTQIQEGRPEPQTDGSGQRSEVIQISSSLLNESQKSSEMILLGPVFVTRTGDQQNSLSRPREFTCSRTPGQGPCDQNQAVSSRTGPQPQGSSRDSAAEEEEEDEAAAVSPEPEEPQEAGGGNVSAPPAVAEGNGPDQDAAAGRHEEDQEGRSGLIPTPKESRTTGEPGLTEEPSPKETWREDGSRPAGSTGRPDTVDPMDHTTTAGPLDILIFLENDVGEAQISVNRTEQIMETFRNKDKTSQTFMNTLCSKCSANSRLRCYSSVCNDSPLVHPQAGDEPLPGSSLRTTSPVPSVFNASLVHRSPSPLRSASASSVRAPPCSSPFRHIPVSSPTPASPAAFTSALSCLSPTPSTVSSVRSPTPSLPLCGNSSPSRGTPSSPSPPLHSPTCPSSAFTRSLAASHISQSISQSMSKKGTARQQAPTIKLMNPSPSSTPDLGRRMPSLNPPTAQLGPTMPAYTQLGCTKEGYQHPRCPPSSVRSSCLSPPSVSQCPPSPSAGLRQPRCSSPSPRPSFLHSKCASPQLGKKNINNNNSAGYVGGAVSNGGCLGADGRTEPLQSQYPLWSGSHNRVARPFSASEPSSRVQSPTPSPTPASFVRLCSPPPQHNYSSPMANKPPNPRSSRVGGSHNHLDLRLDLPRASFDGSSCGDSSACVSPRILSPPPIGVPVWTNNVAAPQPRNPRHSASPSLFSSTSGSQTYRIPSSPLPPQIVRRPISDRPPSPARSAQRHSWADFGQRSLGFTGSIRGSFEQQESCPISPSSGWSSYSSSPSCLSPRAGLQCTLSPTRLTSGKGDISGQHFTSVPWPDVRELSSKYNGEDSSETSPTAPMSPVHLITSPCPTDGQADWGDPQLEEGSCRTQLICAYVTRPSHHLQRQPQVTASPPPPSTLSPLPIISSPLPKQGSQKASYATTVNLQIAGSGRITSFSTAQVSLTQTLQGGAGPVGSQDQMARRVSINGLSPVPQGCNRP</sequence>
<feature type="compositionally biased region" description="Polar residues" evidence="2">
    <location>
        <begin position="612"/>
        <end position="624"/>
    </location>
</feature>
<dbReference type="FunFam" id="1.20.900.10:FF:000019">
    <property type="entry name" value="Pleckstrin homology domain-containing family G member 1"/>
    <property type="match status" value="1"/>
</dbReference>
<dbReference type="EMBL" id="AYCK01013721">
    <property type="status" value="NOT_ANNOTATED_CDS"/>
    <property type="molecule type" value="Genomic_DNA"/>
</dbReference>
<dbReference type="EMBL" id="AYCK01013720">
    <property type="status" value="NOT_ANNOTATED_CDS"/>
    <property type="molecule type" value="Genomic_DNA"/>
</dbReference>
<dbReference type="Pfam" id="PF00621">
    <property type="entry name" value="RhoGEF"/>
    <property type="match status" value="1"/>
</dbReference>
<feature type="compositionally biased region" description="Basic and acidic residues" evidence="2">
    <location>
        <begin position="1233"/>
        <end position="1242"/>
    </location>
</feature>
<feature type="region of interest" description="Disordered" evidence="2">
    <location>
        <begin position="1053"/>
        <end position="1113"/>
    </location>
</feature>
<dbReference type="CDD" id="cd00160">
    <property type="entry name" value="RhoGEF"/>
    <property type="match status" value="1"/>
</dbReference>
<dbReference type="PROSITE" id="PS50003">
    <property type="entry name" value="PH_DOMAIN"/>
    <property type="match status" value="1"/>
</dbReference>
<dbReference type="EMBL" id="AYCK01013715">
    <property type="status" value="NOT_ANNOTATED_CDS"/>
    <property type="molecule type" value="Genomic_DNA"/>
</dbReference>
<reference evidence="5" key="2">
    <citation type="submission" date="2025-08" db="UniProtKB">
        <authorList>
            <consortium name="Ensembl"/>
        </authorList>
    </citation>
    <scope>IDENTIFICATION</scope>
</reference>
<dbReference type="SUPFAM" id="SSF50729">
    <property type="entry name" value="PH domain-like"/>
    <property type="match status" value="1"/>
</dbReference>
<dbReference type="GO" id="GO:0005085">
    <property type="term" value="F:guanyl-nucleotide exchange factor activity"/>
    <property type="evidence" value="ECO:0007669"/>
    <property type="project" value="InterPro"/>
</dbReference>
<accession>A0A096LUQ3</accession>
<evidence type="ECO:0000256" key="2">
    <source>
        <dbReference type="SAM" id="MobiDB-lite"/>
    </source>
</evidence>